<evidence type="ECO:0000256" key="1">
    <source>
        <dbReference type="ARBA" id="ARBA00023015"/>
    </source>
</evidence>
<organism evidence="4 5">
    <name type="scientific">Shewanella algidipiscicola</name>
    <dbReference type="NCBI Taxonomy" id="614070"/>
    <lineage>
        <taxon>Bacteria</taxon>
        <taxon>Pseudomonadati</taxon>
        <taxon>Pseudomonadota</taxon>
        <taxon>Gammaproteobacteria</taxon>
        <taxon>Alteromonadales</taxon>
        <taxon>Shewanellaceae</taxon>
        <taxon>Shewanella</taxon>
    </lineage>
</organism>
<comment type="similarity">
    <text evidence="3">Belongs to the Rsd/AlgQ family.</text>
</comment>
<sequence length="187" mass="21689">MQLDSVYAKKELIKAAFVTYIRRHRTTSMGNVMLKQLERAEQKWRGSNSLIDQWLNHRRKLLIHYCQVAGLPPYESHDKSLPNFQSVKEFCDLLVDYVSEGHFEVYDRLVSACDNNGQSSQNLTQEVMPKINETTDLALDFSDKYTEADDDKVLYQLDHDLSSLGDAMETRFQLEDQLLEALHRKSA</sequence>
<dbReference type="InterPro" id="IPR007448">
    <property type="entry name" value="Sigma70_reg_Rsd_AlgQ"/>
</dbReference>
<dbReference type="InterPro" id="IPR038309">
    <property type="entry name" value="Rsd/AlgQ_sf"/>
</dbReference>
<dbReference type="Gene3D" id="1.20.120.1370">
    <property type="entry name" value="Regulator of RNA polymerase sigma(70) subunit, domain 4"/>
    <property type="match status" value="1"/>
</dbReference>
<evidence type="ECO:0000313" key="4">
    <source>
        <dbReference type="EMBL" id="GIU46773.1"/>
    </source>
</evidence>
<accession>A0ABQ4PGV1</accession>
<name>A0ABQ4PGV1_9GAMM</name>
<evidence type="ECO:0000256" key="3">
    <source>
        <dbReference type="RuleBase" id="RU004409"/>
    </source>
</evidence>
<evidence type="ECO:0000256" key="2">
    <source>
        <dbReference type="ARBA" id="ARBA00023163"/>
    </source>
</evidence>
<keyword evidence="1 3" id="KW-0805">Transcription regulation</keyword>
<dbReference type="PIRSF" id="PIRSF016548">
    <property type="entry name" value="Rsd_AlgQ"/>
    <property type="match status" value="1"/>
</dbReference>
<gene>
    <name evidence="4" type="primary">rsd</name>
    <name evidence="4" type="ORF">TUM4630_18220</name>
</gene>
<reference evidence="4 5" key="1">
    <citation type="submission" date="2021-05" db="EMBL/GenBank/DDBJ databases">
        <title>Molecular characterization for Shewanella algae harboring chromosomal blaOXA-55-like strains isolated from clinical and environment sample.</title>
        <authorList>
            <person name="Ohama Y."/>
            <person name="Aoki K."/>
            <person name="Harada S."/>
            <person name="Moriya K."/>
            <person name="Ishii Y."/>
            <person name="Tateda K."/>
        </authorList>
    </citation>
    <scope>NUCLEOTIDE SEQUENCE [LARGE SCALE GENOMIC DNA]</scope>
    <source>
        <strain evidence="4 5">LMG 23746</strain>
    </source>
</reference>
<dbReference type="EMBL" id="BPFB01000018">
    <property type="protein sequence ID" value="GIU46773.1"/>
    <property type="molecule type" value="Genomic_DNA"/>
</dbReference>
<dbReference type="Pfam" id="PF04353">
    <property type="entry name" value="Rsd_AlgQ"/>
    <property type="match status" value="1"/>
</dbReference>
<proteinExistence type="inferred from homology"/>
<dbReference type="NCBIfam" id="NF008723">
    <property type="entry name" value="PRK11718.1"/>
    <property type="match status" value="1"/>
</dbReference>
<evidence type="ECO:0000313" key="5">
    <source>
        <dbReference type="Proteomes" id="UP000761574"/>
    </source>
</evidence>
<protein>
    <submittedName>
        <fullName evidence="4">Sigma D regulator</fullName>
    </submittedName>
</protein>
<dbReference type="Proteomes" id="UP000761574">
    <property type="component" value="Unassembled WGS sequence"/>
</dbReference>
<comment type="caution">
    <text evidence="4">The sequence shown here is derived from an EMBL/GenBank/DDBJ whole genome shotgun (WGS) entry which is preliminary data.</text>
</comment>
<keyword evidence="5" id="KW-1185">Reference proteome</keyword>
<keyword evidence="2 3" id="KW-0804">Transcription</keyword>